<feature type="compositionally biased region" description="Basic and acidic residues" evidence="1">
    <location>
        <begin position="198"/>
        <end position="209"/>
    </location>
</feature>
<protein>
    <submittedName>
        <fullName evidence="2">Uncharacterized protein</fullName>
    </submittedName>
</protein>
<evidence type="ECO:0000256" key="1">
    <source>
        <dbReference type="SAM" id="MobiDB-lite"/>
    </source>
</evidence>
<keyword evidence="3" id="KW-1185">Reference proteome</keyword>
<proteinExistence type="predicted"/>
<dbReference type="EMBL" id="CADEAL010000076">
    <property type="protein sequence ID" value="CAB1413892.1"/>
    <property type="molecule type" value="Genomic_DNA"/>
</dbReference>
<dbReference type="AlphaFoldDB" id="A0A9N7TJ53"/>
<evidence type="ECO:0000313" key="2">
    <source>
        <dbReference type="EMBL" id="CAB1413892.1"/>
    </source>
</evidence>
<comment type="caution">
    <text evidence="2">The sequence shown here is derived from an EMBL/GenBank/DDBJ whole genome shotgun (WGS) entry which is preliminary data.</text>
</comment>
<reference evidence="2" key="1">
    <citation type="submission" date="2020-03" db="EMBL/GenBank/DDBJ databases">
        <authorList>
            <person name="Weist P."/>
        </authorList>
    </citation>
    <scope>NUCLEOTIDE SEQUENCE</scope>
</reference>
<gene>
    <name evidence="2" type="ORF">PLEPLA_LOCUS1595</name>
</gene>
<dbReference type="Proteomes" id="UP001153269">
    <property type="component" value="Unassembled WGS sequence"/>
</dbReference>
<feature type="region of interest" description="Disordered" evidence="1">
    <location>
        <begin position="190"/>
        <end position="227"/>
    </location>
</feature>
<sequence length="299" mass="33455">MFTLFCLYPSLDRKEAEPEKLRLARDQQDQLGEPLVMFTASLCLQGAGGGLETCCQVLPTQLSPTYSQLPLDKYRRLHDDVKPIKAVFYCRSNLEISSERCALFIGEQSFKELSECGSASDSVLGQEAARSTSPTLRCQLILFGAECSCQPPEPNVQPQIRFTKRLSEMSVLPFHHLMVEVLASPSPLVDPLSGEETVGDKEAEPEPSHHRSAVTPADSGGDHRNRKRPLKASEIVTRFQILRTRLKGQDIRLSYYLYLVVSTLLLLLLRRDSVVFDSQGYEMDWQPVLVVVSLPVAQC</sequence>
<evidence type="ECO:0000313" key="3">
    <source>
        <dbReference type="Proteomes" id="UP001153269"/>
    </source>
</evidence>
<name>A0A9N7TJ53_PLEPL</name>
<organism evidence="2 3">
    <name type="scientific">Pleuronectes platessa</name>
    <name type="common">European plaice</name>
    <dbReference type="NCBI Taxonomy" id="8262"/>
    <lineage>
        <taxon>Eukaryota</taxon>
        <taxon>Metazoa</taxon>
        <taxon>Chordata</taxon>
        <taxon>Craniata</taxon>
        <taxon>Vertebrata</taxon>
        <taxon>Euteleostomi</taxon>
        <taxon>Actinopterygii</taxon>
        <taxon>Neopterygii</taxon>
        <taxon>Teleostei</taxon>
        <taxon>Neoteleostei</taxon>
        <taxon>Acanthomorphata</taxon>
        <taxon>Carangaria</taxon>
        <taxon>Pleuronectiformes</taxon>
        <taxon>Pleuronectoidei</taxon>
        <taxon>Pleuronectidae</taxon>
        <taxon>Pleuronectes</taxon>
    </lineage>
</organism>
<accession>A0A9N7TJ53</accession>